<dbReference type="Proteomes" id="UP001424441">
    <property type="component" value="Unassembled WGS sequence"/>
</dbReference>
<name>A0ABN1GNP5_9HYPH</name>
<proteinExistence type="predicted"/>
<accession>A0ABN1GNP5</accession>
<evidence type="ECO:0000256" key="2">
    <source>
        <dbReference type="SAM" id="Phobius"/>
    </source>
</evidence>
<dbReference type="RefSeq" id="WP_343808250.1">
    <property type="nucleotide sequence ID" value="NZ_BAAADE010000016.1"/>
</dbReference>
<keyword evidence="2" id="KW-0812">Transmembrane</keyword>
<keyword evidence="2" id="KW-1133">Transmembrane helix</keyword>
<reference evidence="3 4" key="1">
    <citation type="journal article" date="2019" name="Int. J. Syst. Evol. Microbiol.">
        <title>The Global Catalogue of Microorganisms (GCM) 10K type strain sequencing project: providing services to taxonomists for standard genome sequencing and annotation.</title>
        <authorList>
            <consortium name="The Broad Institute Genomics Platform"/>
            <consortium name="The Broad Institute Genome Sequencing Center for Infectious Disease"/>
            <person name="Wu L."/>
            <person name="Ma J."/>
        </authorList>
    </citation>
    <scope>NUCLEOTIDE SEQUENCE [LARGE SCALE GENOMIC DNA]</scope>
    <source>
        <strain evidence="3 4">JCM 15115</strain>
    </source>
</reference>
<sequence>MSAVFDVFMIIAFSLFMFTVSLIRQRLKSDLRQTYQSLYENEDLPDDIEDPAFTPGETPDITHNRNATQS</sequence>
<dbReference type="EMBL" id="BAAADE010000016">
    <property type="protein sequence ID" value="GAA0615300.1"/>
    <property type="molecule type" value="Genomic_DNA"/>
</dbReference>
<evidence type="ECO:0000256" key="1">
    <source>
        <dbReference type="SAM" id="MobiDB-lite"/>
    </source>
</evidence>
<organism evidence="3 4">
    <name type="scientific">Paenochrobactrum glaciei</name>
    <dbReference type="NCBI Taxonomy" id="486407"/>
    <lineage>
        <taxon>Bacteria</taxon>
        <taxon>Pseudomonadati</taxon>
        <taxon>Pseudomonadota</taxon>
        <taxon>Alphaproteobacteria</taxon>
        <taxon>Hyphomicrobiales</taxon>
        <taxon>Brucellaceae</taxon>
        <taxon>Paenochrobactrum</taxon>
    </lineage>
</organism>
<keyword evidence="4" id="KW-1185">Reference proteome</keyword>
<keyword evidence="2" id="KW-0472">Membrane</keyword>
<feature type="region of interest" description="Disordered" evidence="1">
    <location>
        <begin position="42"/>
        <end position="70"/>
    </location>
</feature>
<gene>
    <name evidence="3" type="ORF">GCM10008943_32960</name>
</gene>
<protein>
    <submittedName>
        <fullName evidence="3">Uncharacterized protein</fullName>
    </submittedName>
</protein>
<evidence type="ECO:0000313" key="4">
    <source>
        <dbReference type="Proteomes" id="UP001424441"/>
    </source>
</evidence>
<evidence type="ECO:0000313" key="3">
    <source>
        <dbReference type="EMBL" id="GAA0615300.1"/>
    </source>
</evidence>
<feature type="transmembrane region" description="Helical" evidence="2">
    <location>
        <begin position="6"/>
        <end position="23"/>
    </location>
</feature>
<comment type="caution">
    <text evidence="3">The sequence shown here is derived from an EMBL/GenBank/DDBJ whole genome shotgun (WGS) entry which is preliminary data.</text>
</comment>